<evidence type="ECO:0000313" key="1">
    <source>
        <dbReference type="EMBL" id="SDE05794.1"/>
    </source>
</evidence>
<dbReference type="AlphaFoldDB" id="A0A1G6ZSP8"/>
<dbReference type="EMBL" id="FNAG01000015">
    <property type="protein sequence ID" value="SDE05794.1"/>
    <property type="molecule type" value="Genomic_DNA"/>
</dbReference>
<dbReference type="Proteomes" id="UP000199603">
    <property type="component" value="Unassembled WGS sequence"/>
</dbReference>
<protein>
    <submittedName>
        <fullName evidence="1">Uncharacterized protein</fullName>
    </submittedName>
</protein>
<proteinExistence type="predicted"/>
<reference evidence="1 2" key="1">
    <citation type="submission" date="2016-10" db="EMBL/GenBank/DDBJ databases">
        <authorList>
            <person name="de Groot N.N."/>
        </authorList>
    </citation>
    <scope>NUCLEOTIDE SEQUENCE [LARGE SCALE GENOMIC DNA]</scope>
    <source>
        <strain evidence="1 2">DSM 16957</strain>
    </source>
</reference>
<gene>
    <name evidence="1" type="ORF">SAMN04488509_11580</name>
</gene>
<name>A0A1G6ZSP8_9GAMM</name>
<keyword evidence="2" id="KW-1185">Reference proteome</keyword>
<organism evidence="1 2">
    <name type="scientific">Aquimonas voraii</name>
    <dbReference type="NCBI Taxonomy" id="265719"/>
    <lineage>
        <taxon>Bacteria</taxon>
        <taxon>Pseudomonadati</taxon>
        <taxon>Pseudomonadota</taxon>
        <taxon>Gammaproteobacteria</taxon>
        <taxon>Lysobacterales</taxon>
        <taxon>Lysobacteraceae</taxon>
        <taxon>Aquimonas</taxon>
    </lineage>
</organism>
<accession>A0A1G6ZSP8</accession>
<sequence>MNPEPEVRLNLWRVAWLFGEHPHAQKPCETICYEPEEARLSQHLLFPEAHGPLPTAERKVVRRRRHTALMRES</sequence>
<evidence type="ECO:0000313" key="2">
    <source>
        <dbReference type="Proteomes" id="UP000199603"/>
    </source>
</evidence>